<dbReference type="InterPro" id="IPR011990">
    <property type="entry name" value="TPR-like_helical_dom_sf"/>
</dbReference>
<accession>A0A6N4SV43</accession>
<evidence type="ECO:0000313" key="4">
    <source>
        <dbReference type="Proteomes" id="UP000001822"/>
    </source>
</evidence>
<proteinExistence type="predicted"/>
<evidence type="ECO:0000259" key="2">
    <source>
        <dbReference type="Pfam" id="PF13525"/>
    </source>
</evidence>
<name>A0A6N4SV43_CYTH3</name>
<feature type="domain" description="Outer membrane lipoprotein BamD-like" evidence="2">
    <location>
        <begin position="29"/>
        <end position="181"/>
    </location>
</feature>
<dbReference type="InterPro" id="IPR039565">
    <property type="entry name" value="BamD-like"/>
</dbReference>
<gene>
    <name evidence="3" type="ordered locus">CHU_3017</name>
</gene>
<dbReference type="Pfam" id="PF13525">
    <property type="entry name" value="YfiO"/>
    <property type="match status" value="1"/>
</dbReference>
<keyword evidence="4" id="KW-1185">Reference proteome</keyword>
<dbReference type="EMBL" id="CP000383">
    <property type="protein sequence ID" value="ABG60258.1"/>
    <property type="molecule type" value="Genomic_DNA"/>
</dbReference>
<keyword evidence="1" id="KW-0732">Signal</keyword>
<dbReference type="KEGG" id="chu:CHU_3017"/>
<dbReference type="Gene3D" id="1.25.40.10">
    <property type="entry name" value="Tetratricopeptide repeat domain"/>
    <property type="match status" value="1"/>
</dbReference>
<reference evidence="3 4" key="1">
    <citation type="journal article" date="2007" name="Appl. Environ. Microbiol.">
        <title>Genome sequence of the cellulolytic gliding bacterium Cytophaga hutchinsonii.</title>
        <authorList>
            <person name="Xie G."/>
            <person name="Bruce D.C."/>
            <person name="Challacombe J.F."/>
            <person name="Chertkov O."/>
            <person name="Detter J.C."/>
            <person name="Gilna P."/>
            <person name="Han C.S."/>
            <person name="Lucas S."/>
            <person name="Misra M."/>
            <person name="Myers G.L."/>
            <person name="Richardson P."/>
            <person name="Tapia R."/>
            <person name="Thayer N."/>
            <person name="Thompson L.S."/>
            <person name="Brettin T.S."/>
            <person name="Henrissat B."/>
            <person name="Wilson D.B."/>
            <person name="McBride M.J."/>
        </authorList>
    </citation>
    <scope>NUCLEOTIDE SEQUENCE [LARGE SCALE GENOMIC DNA]</scope>
    <source>
        <strain evidence="4">ATCC 33406 / DSM 1761 / CIP 103989 / NBRC 15051 / NCIMB 9469 / D465</strain>
    </source>
</reference>
<evidence type="ECO:0000256" key="1">
    <source>
        <dbReference type="ARBA" id="ARBA00022729"/>
    </source>
</evidence>
<dbReference type="SUPFAM" id="SSF48452">
    <property type="entry name" value="TPR-like"/>
    <property type="match status" value="1"/>
</dbReference>
<organism evidence="3 4">
    <name type="scientific">Cytophaga hutchinsonii (strain ATCC 33406 / DSM 1761 / CIP 103989 / NBRC 15051 / NCIMB 9469 / D465)</name>
    <dbReference type="NCBI Taxonomy" id="269798"/>
    <lineage>
        <taxon>Bacteria</taxon>
        <taxon>Pseudomonadati</taxon>
        <taxon>Bacteroidota</taxon>
        <taxon>Cytophagia</taxon>
        <taxon>Cytophagales</taxon>
        <taxon>Cytophagaceae</taxon>
        <taxon>Cytophaga</taxon>
    </lineage>
</organism>
<dbReference type="AlphaFoldDB" id="A0A6N4SV43"/>
<sequence length="265" mass="31151">MRFSVCALIVFLQVSCGKFNHLQKTGTPQEKLTAAIEYYNNGDNYKAGVLLEDITPILKGKGEAETALYYLANNYYKQKQYMMSAYYFKDFYLTYPRSKYVEETMYMNVYSLYLNSPEYNLDQTSTYDCLKAMTTFLTRYPKTIYLDQCNAIVDELNAKLMHKAFEHSMMYHKVGNYKSAVVAIGNFVNEYPNSIYGEKAYFTRFTSQYHLAKNSVEGKIQEERYILAIEFYQIFMDKYPTTIHKKAASEMYDDIIKRLEKIKLK</sequence>
<protein>
    <submittedName>
        <fullName evidence="3">TPR repeat protein</fullName>
    </submittedName>
</protein>
<dbReference type="Proteomes" id="UP000001822">
    <property type="component" value="Chromosome"/>
</dbReference>
<dbReference type="RefSeq" id="WP_011586368.1">
    <property type="nucleotide sequence ID" value="NC_008255.1"/>
</dbReference>
<evidence type="ECO:0000313" key="3">
    <source>
        <dbReference type="EMBL" id="ABG60258.1"/>
    </source>
</evidence>